<evidence type="ECO:0000313" key="3">
    <source>
        <dbReference type="Proteomes" id="UP000198284"/>
    </source>
</evidence>
<organism evidence="2 3">
    <name type="scientific">Noviherbaspirillum humi</name>
    <dbReference type="NCBI Taxonomy" id="1688639"/>
    <lineage>
        <taxon>Bacteria</taxon>
        <taxon>Pseudomonadati</taxon>
        <taxon>Pseudomonadota</taxon>
        <taxon>Betaproteobacteria</taxon>
        <taxon>Burkholderiales</taxon>
        <taxon>Oxalobacteraceae</taxon>
        <taxon>Noviherbaspirillum</taxon>
    </lineage>
</organism>
<feature type="chain" id="PRO_5012308766" evidence="1">
    <location>
        <begin position="21"/>
        <end position="180"/>
    </location>
</feature>
<dbReference type="PROSITE" id="PS51257">
    <property type="entry name" value="PROKAR_LIPOPROTEIN"/>
    <property type="match status" value="1"/>
</dbReference>
<feature type="signal peptide" evidence="1">
    <location>
        <begin position="1"/>
        <end position="20"/>
    </location>
</feature>
<gene>
    <name evidence="2" type="ORF">SAMN06265795_112118</name>
</gene>
<evidence type="ECO:0000313" key="2">
    <source>
        <dbReference type="EMBL" id="SNT04643.1"/>
    </source>
</evidence>
<keyword evidence="1" id="KW-0732">Signal</keyword>
<dbReference type="Pfam" id="PF04351">
    <property type="entry name" value="PilP"/>
    <property type="match status" value="1"/>
</dbReference>
<dbReference type="PIRSF" id="PIRSF016481">
    <property type="entry name" value="Pilus_assembly_PilP"/>
    <property type="match status" value="1"/>
</dbReference>
<reference evidence="2 3" key="1">
    <citation type="submission" date="2017-06" db="EMBL/GenBank/DDBJ databases">
        <authorList>
            <person name="Kim H.J."/>
            <person name="Triplett B.A."/>
        </authorList>
    </citation>
    <scope>NUCLEOTIDE SEQUENCE [LARGE SCALE GENOMIC DNA]</scope>
    <source>
        <strain evidence="2 3">U15</strain>
    </source>
</reference>
<evidence type="ECO:0000256" key="1">
    <source>
        <dbReference type="SAM" id="SignalP"/>
    </source>
</evidence>
<dbReference type="InterPro" id="IPR007446">
    <property type="entry name" value="PilP"/>
</dbReference>
<accession>A0A239JH75</accession>
<protein>
    <submittedName>
        <fullName evidence="2">Type IV pilus assembly protein PilP</fullName>
    </submittedName>
</protein>
<dbReference type="RefSeq" id="WP_089400457.1">
    <property type="nucleotide sequence ID" value="NZ_FZOT01000012.1"/>
</dbReference>
<dbReference type="AlphaFoldDB" id="A0A239JH75"/>
<name>A0A239JH75_9BURK</name>
<dbReference type="OrthoDB" id="5296580at2"/>
<dbReference type="Gene3D" id="2.30.30.830">
    <property type="match status" value="1"/>
</dbReference>
<proteinExistence type="predicted"/>
<sequence>MKRASLRVLSLLAAPVLVLAGCGDSGNQEVKQWMEDVRKQTRPSVPKLAEPKQFIPFAYSGKNDPDPFSPGKLSAALAKLQANSGNGIKPDLERRKEALESFPLDTIRMVGTLERPGQTFALLQVEKSVYRAKIGNHVGQNFGRITRVTEDEVHIKEIVRDASGEWTERDAKLELQENKK</sequence>
<dbReference type="EMBL" id="FZOT01000012">
    <property type="protein sequence ID" value="SNT04643.1"/>
    <property type="molecule type" value="Genomic_DNA"/>
</dbReference>
<keyword evidence="3" id="KW-1185">Reference proteome</keyword>
<dbReference type="Proteomes" id="UP000198284">
    <property type="component" value="Unassembled WGS sequence"/>
</dbReference>